<dbReference type="AlphaFoldDB" id="D1AZ93"/>
<dbReference type="KEGG" id="sdl:Sdel_0193"/>
<dbReference type="RefSeq" id="WP_012855997.1">
    <property type="nucleotide sequence ID" value="NC_013512.1"/>
</dbReference>
<protein>
    <recommendedName>
        <fullName evidence="1">Dinitrogenase iron-molybdenum cofactor biosynthesis domain-containing protein</fullName>
    </recommendedName>
</protein>
<dbReference type="InterPro" id="IPR003731">
    <property type="entry name" value="Di-Nase_FeMo-co_biosynth"/>
</dbReference>
<dbReference type="EMBL" id="CP001816">
    <property type="protein sequence ID" value="ACZ11231.1"/>
    <property type="molecule type" value="Genomic_DNA"/>
</dbReference>
<gene>
    <name evidence="2" type="ordered locus">Sdel_0193</name>
</gene>
<dbReference type="HOGENOM" id="CLU_104194_0_0_7"/>
<dbReference type="InterPro" id="IPR036105">
    <property type="entry name" value="DiNase_FeMo-co_biosyn_sf"/>
</dbReference>
<reference evidence="2 3" key="2">
    <citation type="journal article" date="2010" name="Stand. Genomic Sci.">
        <title>Complete genome sequence of Sulfurospirillum deleyianum type strain (5175).</title>
        <authorList>
            <person name="Sikorski J."/>
            <person name="Lapidus A."/>
            <person name="Copeland A."/>
            <person name="Glavina Del Rio T."/>
            <person name="Nolan M."/>
            <person name="Lucas S."/>
            <person name="Chen F."/>
            <person name="Tice H."/>
            <person name="Cheng J.F."/>
            <person name="Saunders E."/>
            <person name="Bruce D."/>
            <person name="Goodwin L."/>
            <person name="Pitluck S."/>
            <person name="Ovchinnikova G."/>
            <person name="Pati A."/>
            <person name="Ivanova N."/>
            <person name="Mavromatis K."/>
            <person name="Chen A."/>
            <person name="Palaniappan K."/>
            <person name="Chain P."/>
            <person name="Land M."/>
            <person name="Hauser L."/>
            <person name="Chang Y.J."/>
            <person name="Jeffries C.D."/>
            <person name="Brettin T."/>
            <person name="Detter J.C."/>
            <person name="Han C."/>
            <person name="Rohde M."/>
            <person name="Lang E."/>
            <person name="Spring S."/>
            <person name="Goker M."/>
            <person name="Bristow J."/>
            <person name="Eisen J.A."/>
            <person name="Markowitz V."/>
            <person name="Hugenholtz P."/>
            <person name="Kyrpides N.C."/>
            <person name="Klenk H.P."/>
        </authorList>
    </citation>
    <scope>NUCLEOTIDE SEQUENCE [LARGE SCALE GENOMIC DNA]</scope>
    <source>
        <strain evidence="3">ATCC 51133 / DSM 6946 / 5175</strain>
    </source>
</reference>
<accession>D1AZ93</accession>
<dbReference type="SUPFAM" id="SSF53146">
    <property type="entry name" value="Nitrogenase accessory factor-like"/>
    <property type="match status" value="1"/>
</dbReference>
<dbReference type="Gene3D" id="3.30.420.130">
    <property type="entry name" value="Dinitrogenase iron-molybdenum cofactor biosynthesis domain"/>
    <property type="match status" value="1"/>
</dbReference>
<sequence length="112" mass="12263">MKIAFTTKDPAWESMMEARFGRTYYVLVFDEQSGQITIHDNREIVNQEHGAGPKMAKVMADLGVDVIITGNGPGENARAVLAQMNTVVYVGAGEMSVAEAYKAYQDGALEKF</sequence>
<dbReference type="Proteomes" id="UP000002222">
    <property type="component" value="Chromosome"/>
</dbReference>
<evidence type="ECO:0000313" key="3">
    <source>
        <dbReference type="Proteomes" id="UP000002222"/>
    </source>
</evidence>
<evidence type="ECO:0000313" key="2">
    <source>
        <dbReference type="EMBL" id="ACZ11231.1"/>
    </source>
</evidence>
<feature type="domain" description="Dinitrogenase iron-molybdenum cofactor biosynthesis" evidence="1">
    <location>
        <begin position="13"/>
        <end position="105"/>
    </location>
</feature>
<name>D1AZ93_SULD5</name>
<organism evidence="2 3">
    <name type="scientific">Sulfurospirillum deleyianum (strain ATCC 51133 / DSM 6946 / 5175)</name>
    <dbReference type="NCBI Taxonomy" id="525898"/>
    <lineage>
        <taxon>Bacteria</taxon>
        <taxon>Pseudomonadati</taxon>
        <taxon>Campylobacterota</taxon>
        <taxon>Epsilonproteobacteria</taxon>
        <taxon>Campylobacterales</taxon>
        <taxon>Sulfurospirillaceae</taxon>
        <taxon>Sulfurospirillum</taxon>
    </lineage>
</organism>
<evidence type="ECO:0000259" key="1">
    <source>
        <dbReference type="Pfam" id="PF02579"/>
    </source>
</evidence>
<dbReference type="STRING" id="525898.Sdel_0193"/>
<dbReference type="PANTHER" id="PTHR42983:SF1">
    <property type="entry name" value="IRON-MOLYBDENUM PROTEIN"/>
    <property type="match status" value="1"/>
</dbReference>
<proteinExistence type="predicted"/>
<dbReference type="PANTHER" id="PTHR42983">
    <property type="entry name" value="DINITROGENASE IRON-MOLYBDENUM COFACTOR PROTEIN-RELATED"/>
    <property type="match status" value="1"/>
</dbReference>
<dbReference type="Pfam" id="PF02579">
    <property type="entry name" value="Nitro_FeMo-Co"/>
    <property type="match status" value="1"/>
</dbReference>
<keyword evidence="3" id="KW-1185">Reference proteome</keyword>
<dbReference type="eggNOG" id="COG1433">
    <property type="taxonomic scope" value="Bacteria"/>
</dbReference>
<reference evidence="3" key="1">
    <citation type="submission" date="2009-11" db="EMBL/GenBank/DDBJ databases">
        <title>The complete genome of Sulfurospirillum deleyianum DSM 6946.</title>
        <authorList>
            <consortium name="US DOE Joint Genome Institute (JGI-PGF)"/>
            <person name="Lucas S."/>
            <person name="Copeland A."/>
            <person name="Lapidus A."/>
            <person name="Glavina del Rio T."/>
            <person name="Dalin E."/>
            <person name="Tice H."/>
            <person name="Bruce D."/>
            <person name="Goodwin L."/>
            <person name="Pitluck S."/>
            <person name="Kyrpides N."/>
            <person name="Mavromatis K."/>
            <person name="Ivanova N."/>
            <person name="Ovchinnikova G."/>
            <person name="Munk A.C."/>
            <person name="Lu M."/>
            <person name="Brettin T."/>
            <person name="Detter J.C."/>
            <person name="Han C."/>
            <person name="Tapia R."/>
            <person name="Larimer F."/>
            <person name="Land M."/>
            <person name="Hauser L."/>
            <person name="Markowitz V."/>
            <person name="Cheng J.F."/>
            <person name="Hugenholtz P."/>
            <person name="Woyke T."/>
            <person name="Wu D."/>
            <person name="Aumann P."/>
            <person name="Schneider S."/>
            <person name="Lang E."/>
            <person name="Spring S."/>
            <person name="Klenk H.P."/>
            <person name="Eisen J.A."/>
        </authorList>
    </citation>
    <scope>NUCLEOTIDE SEQUENCE [LARGE SCALE GENOMIC DNA]</scope>
    <source>
        <strain evidence="3">ATCC 51133 / DSM 6946 / 5175</strain>
    </source>
</reference>
<dbReference type="OrthoDB" id="9807451at2"/>